<name>A0A1M6BE89_9ACTN</name>
<dbReference type="EMBL" id="FQZK01000001">
    <property type="protein sequence ID" value="SHI47061.1"/>
    <property type="molecule type" value="Genomic_DNA"/>
</dbReference>
<dbReference type="OrthoDB" id="3638028at2"/>
<keyword evidence="2" id="KW-1185">Reference proteome</keyword>
<dbReference type="SUPFAM" id="SSF56112">
    <property type="entry name" value="Protein kinase-like (PK-like)"/>
    <property type="match status" value="1"/>
</dbReference>
<dbReference type="Proteomes" id="UP000184452">
    <property type="component" value="Unassembled WGS sequence"/>
</dbReference>
<evidence type="ECO:0000313" key="1">
    <source>
        <dbReference type="EMBL" id="SHI47061.1"/>
    </source>
</evidence>
<dbReference type="RefSeq" id="WP_073374137.1">
    <property type="nucleotide sequence ID" value="NZ_FQZK01000001.1"/>
</dbReference>
<evidence type="ECO:0000313" key="2">
    <source>
        <dbReference type="Proteomes" id="UP000184452"/>
    </source>
</evidence>
<reference evidence="1 2" key="1">
    <citation type="submission" date="2016-11" db="EMBL/GenBank/DDBJ databases">
        <authorList>
            <person name="Jaros S."/>
            <person name="Januszkiewicz K."/>
            <person name="Wedrychowicz H."/>
        </authorList>
    </citation>
    <scope>NUCLEOTIDE SEQUENCE [LARGE SCALE GENOMIC DNA]</scope>
    <source>
        <strain evidence="1 2">CGMCC 4.5723</strain>
    </source>
</reference>
<dbReference type="InterPro" id="IPR006748">
    <property type="entry name" value="NH2Glyco/OHUrea_AB-resist_kin"/>
</dbReference>
<proteinExistence type="predicted"/>
<dbReference type="STRING" id="758803.SAMN05421803_101318"/>
<dbReference type="GO" id="GO:0019748">
    <property type="term" value="P:secondary metabolic process"/>
    <property type="evidence" value="ECO:0007669"/>
    <property type="project" value="InterPro"/>
</dbReference>
<protein>
    <submittedName>
        <fullName evidence="1">Streptomycin 6-kinase</fullName>
    </submittedName>
</protein>
<dbReference type="GO" id="GO:0016301">
    <property type="term" value="F:kinase activity"/>
    <property type="evidence" value="ECO:0007669"/>
    <property type="project" value="UniProtKB-KW"/>
</dbReference>
<dbReference type="AlphaFoldDB" id="A0A1M6BE89"/>
<gene>
    <name evidence="1" type="ORF">SAMN05421803_101318</name>
</gene>
<dbReference type="GO" id="GO:0016773">
    <property type="term" value="F:phosphotransferase activity, alcohol group as acceptor"/>
    <property type="evidence" value="ECO:0007669"/>
    <property type="project" value="InterPro"/>
</dbReference>
<dbReference type="Pfam" id="PF04655">
    <property type="entry name" value="APH_6_hur"/>
    <property type="match status" value="1"/>
</dbReference>
<organism evidence="1 2">
    <name type="scientific">Nocardiopsis flavescens</name>
    <dbReference type="NCBI Taxonomy" id="758803"/>
    <lineage>
        <taxon>Bacteria</taxon>
        <taxon>Bacillati</taxon>
        <taxon>Actinomycetota</taxon>
        <taxon>Actinomycetes</taxon>
        <taxon>Streptosporangiales</taxon>
        <taxon>Nocardiopsidaceae</taxon>
        <taxon>Nocardiopsis</taxon>
    </lineage>
</organism>
<dbReference type="InterPro" id="IPR011009">
    <property type="entry name" value="Kinase-like_dom_sf"/>
</dbReference>
<keyword evidence="1" id="KW-0418">Kinase</keyword>
<keyword evidence="1" id="KW-0808">Transferase</keyword>
<sequence>MSALVPDRVAAALARSCGPAWVADLPRRAAERLDAWNLTPAGAAMHGVVALVLPVTRSDGRPAVLKLQPVDEETRGEPDALRAWDGRGAVLLLDRDPASGALLLEALDHTRDLDSTVGTHGIDRAAEVVGGLLACLNAVPGPAGLRRLGPMTLRLVERARALEAAGPPAGTAAALDRWAGVAADVAAEPGDRLLHWDLHYQNVLAPLPGAGRGPWLAIDPKPLAGDPGYELLPALWNRAPRGPGAARLLRRRFDLLTDAAGLDRDRARSWTLVRVLENTVWSLEEGDPARTGEMLAIARALGS</sequence>
<accession>A0A1M6BE89</accession>